<comment type="caution">
    <text evidence="7">The sequence shown here is derived from an EMBL/GenBank/DDBJ whole genome shotgun (WGS) entry which is preliminary data.</text>
</comment>
<evidence type="ECO:0000259" key="6">
    <source>
        <dbReference type="PROSITE" id="PS51141"/>
    </source>
</evidence>
<dbReference type="SUPFAM" id="SSF103612">
    <property type="entry name" value="SBT domain"/>
    <property type="match status" value="1"/>
</dbReference>
<keyword evidence="2 4" id="KW-0863">Zinc-finger</keyword>
<dbReference type="InterPro" id="IPR044817">
    <property type="entry name" value="SBP-like"/>
</dbReference>
<evidence type="ECO:0000256" key="5">
    <source>
        <dbReference type="SAM" id="MobiDB-lite"/>
    </source>
</evidence>
<evidence type="ECO:0000256" key="4">
    <source>
        <dbReference type="PROSITE-ProRule" id="PRU00470"/>
    </source>
</evidence>
<dbReference type="PROSITE" id="PS51141">
    <property type="entry name" value="ZF_SBP"/>
    <property type="match status" value="1"/>
</dbReference>
<feature type="compositionally biased region" description="Acidic residues" evidence="5">
    <location>
        <begin position="45"/>
        <end position="58"/>
    </location>
</feature>
<dbReference type="AlphaFoldDB" id="A0AAV9BBS4"/>
<organism evidence="7 8">
    <name type="scientific">Acorus gramineus</name>
    <name type="common">Dwarf sweet flag</name>
    <dbReference type="NCBI Taxonomy" id="55184"/>
    <lineage>
        <taxon>Eukaryota</taxon>
        <taxon>Viridiplantae</taxon>
        <taxon>Streptophyta</taxon>
        <taxon>Embryophyta</taxon>
        <taxon>Tracheophyta</taxon>
        <taxon>Spermatophyta</taxon>
        <taxon>Magnoliopsida</taxon>
        <taxon>Liliopsida</taxon>
        <taxon>Acoraceae</taxon>
        <taxon>Acorus</taxon>
    </lineage>
</organism>
<feature type="region of interest" description="Disordered" evidence="5">
    <location>
        <begin position="38"/>
        <end position="59"/>
    </location>
</feature>
<reference evidence="7" key="1">
    <citation type="journal article" date="2023" name="Nat. Commun.">
        <title>Diploid and tetraploid genomes of Acorus and the evolution of monocots.</title>
        <authorList>
            <person name="Ma L."/>
            <person name="Liu K.W."/>
            <person name="Li Z."/>
            <person name="Hsiao Y.Y."/>
            <person name="Qi Y."/>
            <person name="Fu T."/>
            <person name="Tang G.D."/>
            <person name="Zhang D."/>
            <person name="Sun W.H."/>
            <person name="Liu D.K."/>
            <person name="Li Y."/>
            <person name="Chen G.Z."/>
            <person name="Liu X.D."/>
            <person name="Liao X.Y."/>
            <person name="Jiang Y.T."/>
            <person name="Yu X."/>
            <person name="Hao Y."/>
            <person name="Huang J."/>
            <person name="Zhao X.W."/>
            <person name="Ke S."/>
            <person name="Chen Y.Y."/>
            <person name="Wu W.L."/>
            <person name="Hsu J.L."/>
            <person name="Lin Y.F."/>
            <person name="Huang M.D."/>
            <person name="Li C.Y."/>
            <person name="Huang L."/>
            <person name="Wang Z.W."/>
            <person name="Zhao X."/>
            <person name="Zhong W.Y."/>
            <person name="Peng D.H."/>
            <person name="Ahmad S."/>
            <person name="Lan S."/>
            <person name="Zhang J.S."/>
            <person name="Tsai W.C."/>
            <person name="Van de Peer Y."/>
            <person name="Liu Z.J."/>
        </authorList>
    </citation>
    <scope>NUCLEOTIDE SEQUENCE</scope>
    <source>
        <strain evidence="7">SCP</strain>
    </source>
</reference>
<dbReference type="PANTHER" id="PTHR31251">
    <property type="entry name" value="SQUAMOSA PROMOTER-BINDING-LIKE PROTEIN 4"/>
    <property type="match status" value="1"/>
</dbReference>
<reference evidence="7" key="2">
    <citation type="submission" date="2023-06" db="EMBL/GenBank/DDBJ databases">
        <authorList>
            <person name="Ma L."/>
            <person name="Liu K.-W."/>
            <person name="Li Z."/>
            <person name="Hsiao Y.-Y."/>
            <person name="Qi Y."/>
            <person name="Fu T."/>
            <person name="Tang G."/>
            <person name="Zhang D."/>
            <person name="Sun W.-H."/>
            <person name="Liu D.-K."/>
            <person name="Li Y."/>
            <person name="Chen G.-Z."/>
            <person name="Liu X.-D."/>
            <person name="Liao X.-Y."/>
            <person name="Jiang Y.-T."/>
            <person name="Yu X."/>
            <person name="Hao Y."/>
            <person name="Huang J."/>
            <person name="Zhao X.-W."/>
            <person name="Ke S."/>
            <person name="Chen Y.-Y."/>
            <person name="Wu W.-L."/>
            <person name="Hsu J.-L."/>
            <person name="Lin Y.-F."/>
            <person name="Huang M.-D."/>
            <person name="Li C.-Y."/>
            <person name="Huang L."/>
            <person name="Wang Z.-W."/>
            <person name="Zhao X."/>
            <person name="Zhong W.-Y."/>
            <person name="Peng D.-H."/>
            <person name="Ahmad S."/>
            <person name="Lan S."/>
            <person name="Zhang J.-S."/>
            <person name="Tsai W.-C."/>
            <person name="Van De Peer Y."/>
            <person name="Liu Z.-J."/>
        </authorList>
    </citation>
    <scope>NUCLEOTIDE SEQUENCE</scope>
    <source>
        <strain evidence="7">SCP</strain>
        <tissue evidence="7">Leaves</tissue>
    </source>
</reference>
<accession>A0AAV9BBS4</accession>
<keyword evidence="8" id="KW-1185">Reference proteome</keyword>
<proteinExistence type="predicted"/>
<dbReference type="InterPro" id="IPR036893">
    <property type="entry name" value="SBP_sf"/>
</dbReference>
<dbReference type="GO" id="GO:0003677">
    <property type="term" value="F:DNA binding"/>
    <property type="evidence" value="ECO:0007669"/>
    <property type="project" value="InterPro"/>
</dbReference>
<dbReference type="Proteomes" id="UP001179952">
    <property type="component" value="Unassembled WGS sequence"/>
</dbReference>
<dbReference type="GO" id="GO:0005634">
    <property type="term" value="C:nucleus"/>
    <property type="evidence" value="ECO:0007669"/>
    <property type="project" value="InterPro"/>
</dbReference>
<evidence type="ECO:0000256" key="3">
    <source>
        <dbReference type="ARBA" id="ARBA00022833"/>
    </source>
</evidence>
<dbReference type="Pfam" id="PF03110">
    <property type="entry name" value="SBP"/>
    <property type="match status" value="1"/>
</dbReference>
<gene>
    <name evidence="7" type="ORF">QJS04_geneDACA009742</name>
</gene>
<evidence type="ECO:0000313" key="8">
    <source>
        <dbReference type="Proteomes" id="UP001179952"/>
    </source>
</evidence>
<keyword evidence="3" id="KW-0862">Zinc</keyword>
<dbReference type="EMBL" id="JAUJYN010000004">
    <property type="protein sequence ID" value="KAK1274184.1"/>
    <property type="molecule type" value="Genomic_DNA"/>
</dbReference>
<dbReference type="GO" id="GO:0008270">
    <property type="term" value="F:zinc ion binding"/>
    <property type="evidence" value="ECO:0007669"/>
    <property type="project" value="UniProtKB-KW"/>
</dbReference>
<feature type="domain" description="SBP-type" evidence="6">
    <location>
        <begin position="107"/>
        <end position="184"/>
    </location>
</feature>
<keyword evidence="1" id="KW-0479">Metal-binding</keyword>
<protein>
    <submittedName>
        <fullName evidence="7">Squamosa promoter-binding-like protein 11</fullName>
    </submittedName>
</protein>
<evidence type="ECO:0000256" key="2">
    <source>
        <dbReference type="ARBA" id="ARBA00022771"/>
    </source>
</evidence>
<sequence>MKELLQKKMAKRCLLFESSSSENEENKGCVEKVKHKITDHKAVAEEEEEESDDDDDSDVSFKIIYRMDVAEEEEVSSPPLSPSPPPKKNKRVVKAMAMPMLKKRRGVLKCQVEGCEEDILGSKAYYRNHKICEGHYKAPVVRVGGVRKRFCQRCTRFHELLEFDGSKRTCRKSLEAHNKRRRKFVTLPVLDDVDTELVLGFQDSKNNSRVTVDQSGKRKTDLLLRPTFKHFKLR</sequence>
<dbReference type="PANTHER" id="PTHR31251:SF169">
    <property type="entry name" value="SQUAMOSA PROMOTER-BINDING-LIKE PROTEIN 8"/>
    <property type="match status" value="1"/>
</dbReference>
<evidence type="ECO:0000313" key="7">
    <source>
        <dbReference type="EMBL" id="KAK1274184.1"/>
    </source>
</evidence>
<evidence type="ECO:0000256" key="1">
    <source>
        <dbReference type="ARBA" id="ARBA00022723"/>
    </source>
</evidence>
<dbReference type="Gene3D" id="4.10.1100.10">
    <property type="entry name" value="Transcription factor, SBP-box domain"/>
    <property type="match status" value="1"/>
</dbReference>
<feature type="region of interest" description="Disordered" evidence="5">
    <location>
        <begin position="72"/>
        <end position="91"/>
    </location>
</feature>
<dbReference type="InterPro" id="IPR004333">
    <property type="entry name" value="SBP_dom"/>
</dbReference>
<name>A0AAV9BBS4_ACOGR</name>